<comment type="caution">
    <text evidence="2">The sequence shown here is derived from an EMBL/GenBank/DDBJ whole genome shotgun (WGS) entry which is preliminary data.</text>
</comment>
<dbReference type="AlphaFoldDB" id="A0A9W8DRV3"/>
<dbReference type="OrthoDB" id="331263at2759"/>
<gene>
    <name evidence="2" type="primary">GPI16</name>
    <name evidence="2" type="ORF">H4219_000011</name>
</gene>
<organism evidence="2 3">
    <name type="scientific">Mycoemilia scoparia</name>
    <dbReference type="NCBI Taxonomy" id="417184"/>
    <lineage>
        <taxon>Eukaryota</taxon>
        <taxon>Fungi</taxon>
        <taxon>Fungi incertae sedis</taxon>
        <taxon>Zoopagomycota</taxon>
        <taxon>Kickxellomycotina</taxon>
        <taxon>Kickxellomycetes</taxon>
        <taxon>Kickxellales</taxon>
        <taxon>Kickxellaceae</taxon>
        <taxon>Mycoemilia</taxon>
    </lineage>
</organism>
<keyword evidence="1" id="KW-0732">Signal</keyword>
<feature type="chain" id="PRO_5040821980" evidence="1">
    <location>
        <begin position="19"/>
        <end position="461"/>
    </location>
</feature>
<dbReference type="PANTHER" id="PTHR12959:SF11">
    <property type="entry name" value="GPI TRANSAMIDASE COMPONENT PIG-T"/>
    <property type="match status" value="1"/>
</dbReference>
<reference evidence="2" key="1">
    <citation type="submission" date="2022-07" db="EMBL/GenBank/DDBJ databases">
        <title>Phylogenomic reconstructions and comparative analyses of Kickxellomycotina fungi.</title>
        <authorList>
            <person name="Reynolds N.K."/>
            <person name="Stajich J.E."/>
            <person name="Barry K."/>
            <person name="Grigoriev I.V."/>
            <person name="Crous P."/>
            <person name="Smith M.E."/>
        </authorList>
    </citation>
    <scope>NUCLEOTIDE SEQUENCE</scope>
    <source>
        <strain evidence="2">NBRC 100468</strain>
    </source>
</reference>
<dbReference type="GO" id="GO:0016255">
    <property type="term" value="P:attachment of GPI anchor to protein"/>
    <property type="evidence" value="ECO:0007669"/>
    <property type="project" value="InterPro"/>
</dbReference>
<evidence type="ECO:0000313" key="3">
    <source>
        <dbReference type="Proteomes" id="UP001150538"/>
    </source>
</evidence>
<keyword evidence="3" id="KW-1185">Reference proteome</keyword>
<dbReference type="PANTHER" id="PTHR12959">
    <property type="entry name" value="GPI TRANSAMIDASE COMPONENT PIG-T-RELATED"/>
    <property type="match status" value="1"/>
</dbReference>
<sequence length="461" mass="52080">MRLTGIYLACLSLVGAYGGREPSQETFKENLILRPLPDGRLLAHFVFDTEIEQNQSLPLQHYDLFPRQISEMVQRYHTEELILSFTQGTWRFEDWDTPPINEIGSGAQVLAKVGSNERGVYGNWKGLTNALSGMFCASLNFLDHTNSVVPGQTFKLPKGSQAQGQYFGVYNATTLLGQLPRENVCTENLTPWIKQLPCQTKAGIAALLNPHRLYDSDFFSMGLSFKPTCKSPSCEEIMLSYTQTLTAVLDLSRLMDGKKWSLRDIFDREVRNSCPLARSSSVQIIYPDTLNLQLESAHAKPKVHEISSFLKAAAFDLRNESVLDLQLSWEPFKAKTDNSAWISAHRFVLGHGSENGGIETLVTNNLPMHLNITYFDLIPWYLHVYAHTIKIQAHLGNGAIKELDYHDFQYQQPKIRGRPAILEFGLTLPPNSWTSVQYDFDKGFLKYSEHPPDANRGFNIG</sequence>
<dbReference type="InterPro" id="IPR007245">
    <property type="entry name" value="PIG-T"/>
</dbReference>
<proteinExistence type="predicted"/>
<dbReference type="Proteomes" id="UP001150538">
    <property type="component" value="Unassembled WGS sequence"/>
</dbReference>
<name>A0A9W8DRV3_9FUNG</name>
<evidence type="ECO:0000313" key="2">
    <source>
        <dbReference type="EMBL" id="KAJ1922149.1"/>
    </source>
</evidence>
<dbReference type="GO" id="GO:0042765">
    <property type="term" value="C:GPI-anchor transamidase complex"/>
    <property type="evidence" value="ECO:0007669"/>
    <property type="project" value="InterPro"/>
</dbReference>
<dbReference type="Pfam" id="PF04113">
    <property type="entry name" value="Gpi16"/>
    <property type="match status" value="2"/>
</dbReference>
<evidence type="ECO:0000256" key="1">
    <source>
        <dbReference type="SAM" id="SignalP"/>
    </source>
</evidence>
<protein>
    <submittedName>
        <fullName evidence="2">Subunit of the glycosylphosphatidylinositol transamidase complex-like protein</fullName>
    </submittedName>
</protein>
<accession>A0A9W8DRV3</accession>
<dbReference type="EMBL" id="JANBPU010000001">
    <property type="protein sequence ID" value="KAJ1922149.1"/>
    <property type="molecule type" value="Genomic_DNA"/>
</dbReference>
<feature type="signal peptide" evidence="1">
    <location>
        <begin position="1"/>
        <end position="18"/>
    </location>
</feature>